<dbReference type="GO" id="GO:0006878">
    <property type="term" value="P:intracellular copper ion homeostasis"/>
    <property type="evidence" value="ECO:0007669"/>
    <property type="project" value="TreeGrafter"/>
</dbReference>
<dbReference type="Pfam" id="PF00654">
    <property type="entry name" value="Voltage_CLC"/>
    <property type="match status" value="1"/>
</dbReference>
<dbReference type="GeneID" id="73468804"/>
<dbReference type="GO" id="GO:0006879">
    <property type="term" value="P:intracellular iron ion homeostasis"/>
    <property type="evidence" value="ECO:0007669"/>
    <property type="project" value="TreeGrafter"/>
</dbReference>
<dbReference type="PANTHER" id="PTHR45711:SF9">
    <property type="entry name" value="ANION_PROTON EXCHANGE TRANSPORTER GEF1"/>
    <property type="match status" value="1"/>
</dbReference>
<evidence type="ECO:0000313" key="5">
    <source>
        <dbReference type="Proteomes" id="UP000694255"/>
    </source>
</evidence>
<keyword evidence="1" id="KW-0813">Transport</keyword>
<feature type="region of interest" description="Disordered" evidence="2">
    <location>
        <begin position="277"/>
        <end position="301"/>
    </location>
</feature>
<dbReference type="GO" id="GO:0000324">
    <property type="term" value="C:fungal-type vacuole"/>
    <property type="evidence" value="ECO:0007669"/>
    <property type="project" value="TreeGrafter"/>
</dbReference>
<feature type="transmembrane region" description="Helical" evidence="3">
    <location>
        <begin position="95"/>
        <end position="119"/>
    </location>
</feature>
<dbReference type="GO" id="GO:0005769">
    <property type="term" value="C:early endosome"/>
    <property type="evidence" value="ECO:0007669"/>
    <property type="project" value="TreeGrafter"/>
</dbReference>
<name>A0A8J5QSH9_9ASCO</name>
<dbReference type="Proteomes" id="UP000694255">
    <property type="component" value="Unassembled WGS sequence"/>
</dbReference>
<dbReference type="OrthoDB" id="44789at2759"/>
<evidence type="ECO:0000256" key="1">
    <source>
        <dbReference type="ARBA" id="ARBA00023065"/>
    </source>
</evidence>
<feature type="compositionally biased region" description="Polar residues" evidence="2">
    <location>
        <begin position="12"/>
        <end position="23"/>
    </location>
</feature>
<dbReference type="PANTHER" id="PTHR45711">
    <property type="entry name" value="CHLORIDE CHANNEL PROTEIN"/>
    <property type="match status" value="1"/>
</dbReference>
<sequence length="301" mass="32892">MTSYIPLDEQQFLPTNPDQSNPFSPEEPILLRSKTTGKWLNQDKLQPVQRFDDFRTIDWVEDELDEHKQRLLKSKSISGTSIKFKDKIIAQIQNWVVLAIMGIIIGLIAGCLNIITAFLSSLKNGHCKGNLYLNESFCCWHQEGGHCKDWVKWTDYELVNYLLYIILSISFSFTAAVLVKTYGPNAAGSGISEIKCIISGFVMDGFLNWSTLVMKSVGLPLVIGSGLSVGKEGPSVHYAVCVGNSIAKFITKYRKSASKGREFLTATSAAGVAVAFGSPMGGSSSKSPTTPIGTTSKSQST</sequence>
<evidence type="ECO:0000256" key="2">
    <source>
        <dbReference type="SAM" id="MobiDB-lite"/>
    </source>
</evidence>
<keyword evidence="3" id="KW-0812">Transmembrane</keyword>
<reference evidence="4 5" key="1">
    <citation type="journal article" date="2021" name="DNA Res.">
        <title>Genome analysis of Candida subhashii reveals its hybrid nature and dual mitochondrial genome conformations.</title>
        <authorList>
            <person name="Mixao V."/>
            <person name="Hegedusova E."/>
            <person name="Saus E."/>
            <person name="Pryszcz L.P."/>
            <person name="Cillingova A."/>
            <person name="Nosek J."/>
            <person name="Gabaldon T."/>
        </authorList>
    </citation>
    <scope>NUCLEOTIDE SEQUENCE [LARGE SCALE GENOMIC DNA]</scope>
    <source>
        <strain evidence="4 5">CBS 10753</strain>
    </source>
</reference>
<evidence type="ECO:0000313" key="4">
    <source>
        <dbReference type="EMBL" id="KAG7664447.1"/>
    </source>
</evidence>
<keyword evidence="3" id="KW-1133">Transmembrane helix</keyword>
<dbReference type="GO" id="GO:0005886">
    <property type="term" value="C:plasma membrane"/>
    <property type="evidence" value="ECO:0007669"/>
    <property type="project" value="TreeGrafter"/>
</dbReference>
<keyword evidence="1" id="KW-0406">Ion transport</keyword>
<keyword evidence="3" id="KW-0472">Membrane</keyword>
<feature type="transmembrane region" description="Helical" evidence="3">
    <location>
        <begin position="161"/>
        <end position="179"/>
    </location>
</feature>
<evidence type="ECO:0000256" key="3">
    <source>
        <dbReference type="SAM" id="Phobius"/>
    </source>
</evidence>
<dbReference type="EMBL" id="JAGSYN010000082">
    <property type="protein sequence ID" value="KAG7664447.1"/>
    <property type="molecule type" value="Genomic_DNA"/>
</dbReference>
<dbReference type="InterPro" id="IPR001807">
    <property type="entry name" value="ClC"/>
</dbReference>
<gene>
    <name evidence="4" type="ORF">J8A68_002003</name>
</gene>
<dbReference type="GO" id="GO:0005247">
    <property type="term" value="F:voltage-gated chloride channel activity"/>
    <property type="evidence" value="ECO:0007669"/>
    <property type="project" value="TreeGrafter"/>
</dbReference>
<comment type="caution">
    <text evidence="4">The sequence shown here is derived from an EMBL/GenBank/DDBJ whole genome shotgun (WGS) entry which is preliminary data.</text>
</comment>
<dbReference type="GO" id="GO:0005794">
    <property type="term" value="C:Golgi apparatus"/>
    <property type="evidence" value="ECO:0007669"/>
    <property type="project" value="TreeGrafter"/>
</dbReference>
<protein>
    <submittedName>
        <fullName evidence="4">GEF1</fullName>
    </submittedName>
</protein>
<dbReference type="AlphaFoldDB" id="A0A8J5QSH9"/>
<keyword evidence="5" id="KW-1185">Reference proteome</keyword>
<organism evidence="4 5">
    <name type="scientific">[Candida] subhashii</name>
    <dbReference type="NCBI Taxonomy" id="561895"/>
    <lineage>
        <taxon>Eukaryota</taxon>
        <taxon>Fungi</taxon>
        <taxon>Dikarya</taxon>
        <taxon>Ascomycota</taxon>
        <taxon>Saccharomycotina</taxon>
        <taxon>Pichiomycetes</taxon>
        <taxon>Debaryomycetaceae</taxon>
        <taxon>Spathaspora</taxon>
    </lineage>
</organism>
<feature type="region of interest" description="Disordered" evidence="2">
    <location>
        <begin position="1"/>
        <end position="27"/>
    </location>
</feature>
<accession>A0A8J5QSH9</accession>
<dbReference type="GO" id="GO:0005783">
    <property type="term" value="C:endoplasmic reticulum"/>
    <property type="evidence" value="ECO:0007669"/>
    <property type="project" value="TreeGrafter"/>
</dbReference>
<proteinExistence type="predicted"/>
<dbReference type="RefSeq" id="XP_049264679.1">
    <property type="nucleotide sequence ID" value="XM_049405708.1"/>
</dbReference>